<feature type="domain" description="DUF4328" evidence="2">
    <location>
        <begin position="78"/>
        <end position="221"/>
    </location>
</feature>
<reference evidence="3" key="1">
    <citation type="submission" date="2022-10" db="EMBL/GenBank/DDBJ databases">
        <title>The complete genomes of actinobacterial strains from the NBC collection.</title>
        <authorList>
            <person name="Joergensen T.S."/>
            <person name="Alvarez Arevalo M."/>
            <person name="Sterndorff E.B."/>
            <person name="Faurdal D."/>
            <person name="Vuksanovic O."/>
            <person name="Mourched A.-S."/>
            <person name="Charusanti P."/>
            <person name="Shaw S."/>
            <person name="Blin K."/>
            <person name="Weber T."/>
        </authorList>
    </citation>
    <scope>NUCLEOTIDE SEQUENCE</scope>
    <source>
        <strain evidence="3">NBC_01432</strain>
    </source>
</reference>
<keyword evidence="1" id="KW-1133">Transmembrane helix</keyword>
<name>A0ABZ1ZZE8_STRNV</name>
<keyword evidence="1" id="KW-0812">Transmembrane</keyword>
<dbReference type="Pfam" id="PF14219">
    <property type="entry name" value="DUF4328"/>
    <property type="match status" value="1"/>
</dbReference>
<feature type="transmembrane region" description="Helical" evidence="1">
    <location>
        <begin position="161"/>
        <end position="183"/>
    </location>
</feature>
<feature type="transmembrane region" description="Helical" evidence="1">
    <location>
        <begin position="82"/>
        <end position="102"/>
    </location>
</feature>
<dbReference type="EMBL" id="CP109495">
    <property type="protein sequence ID" value="WUX51823.1"/>
    <property type="molecule type" value="Genomic_DNA"/>
</dbReference>
<evidence type="ECO:0000256" key="1">
    <source>
        <dbReference type="SAM" id="Phobius"/>
    </source>
</evidence>
<proteinExistence type="predicted"/>
<dbReference type="InterPro" id="IPR025565">
    <property type="entry name" value="DUF4328"/>
</dbReference>
<feature type="transmembrane region" description="Helical" evidence="1">
    <location>
        <begin position="195"/>
        <end position="217"/>
    </location>
</feature>
<dbReference type="RefSeq" id="WP_329075510.1">
    <property type="nucleotide sequence ID" value="NZ_CP109389.1"/>
</dbReference>
<keyword evidence="4" id="KW-1185">Reference proteome</keyword>
<gene>
    <name evidence="3" type="ORF">OG442_09885</name>
</gene>
<sequence length="241" mass="26319">MNTSTTHTVAPSPAYLAVLRSPIGLGLATSLLLGAVIVTDVLSLASGVHLYDLLRGMPDAQAALWTVPGVEERLRYYNLSGLLQRVLYLSTGIVYVCWLYRLRDNAEVFAPGTHRRGRGWTGWSWLIPVVNLWFPRRITLDIWEASRSTGPHSPDRPGRGLINLWWGFWVAQGFVALAGGAVYDMAESVGPTNAGLGLLMVADVLDIVCAVLAVRLVRTLTHMQHIKARYGSTAQEGEPGS</sequence>
<dbReference type="GeneID" id="91345398"/>
<organism evidence="3 4">
    <name type="scientific">Streptomyces niveus</name>
    <name type="common">Streptomyces spheroides</name>
    <dbReference type="NCBI Taxonomy" id="193462"/>
    <lineage>
        <taxon>Bacteria</taxon>
        <taxon>Bacillati</taxon>
        <taxon>Actinomycetota</taxon>
        <taxon>Actinomycetes</taxon>
        <taxon>Kitasatosporales</taxon>
        <taxon>Streptomycetaceae</taxon>
        <taxon>Streptomyces</taxon>
    </lineage>
</organism>
<protein>
    <submittedName>
        <fullName evidence="3">DUF4328 domain-containing protein</fullName>
    </submittedName>
</protein>
<evidence type="ECO:0000259" key="2">
    <source>
        <dbReference type="Pfam" id="PF14219"/>
    </source>
</evidence>
<accession>A0ABZ1ZZE8</accession>
<evidence type="ECO:0000313" key="3">
    <source>
        <dbReference type="EMBL" id="WUX51823.1"/>
    </source>
</evidence>
<feature type="transmembrane region" description="Helical" evidence="1">
    <location>
        <begin position="23"/>
        <end position="45"/>
    </location>
</feature>
<evidence type="ECO:0000313" key="4">
    <source>
        <dbReference type="Proteomes" id="UP001432209"/>
    </source>
</evidence>
<keyword evidence="1" id="KW-0472">Membrane</keyword>
<dbReference type="Proteomes" id="UP001432209">
    <property type="component" value="Chromosome"/>
</dbReference>